<dbReference type="AlphaFoldDB" id="A0A448Z965"/>
<evidence type="ECO:0000313" key="3">
    <source>
        <dbReference type="Proteomes" id="UP000291116"/>
    </source>
</evidence>
<dbReference type="Proteomes" id="UP000291116">
    <property type="component" value="Unassembled WGS sequence"/>
</dbReference>
<reference evidence="2 3" key="1">
    <citation type="submission" date="2019-01" db="EMBL/GenBank/DDBJ databases">
        <authorList>
            <person name="Ferrante I. M."/>
        </authorList>
    </citation>
    <scope>NUCLEOTIDE SEQUENCE [LARGE SCALE GENOMIC DNA]</scope>
    <source>
        <strain evidence="2 3">B856</strain>
    </source>
</reference>
<feature type="region of interest" description="Disordered" evidence="1">
    <location>
        <begin position="1"/>
        <end position="37"/>
    </location>
</feature>
<gene>
    <name evidence="2" type="ORF">PSNMU_V1.4_AUG-EV-PASAV3_0053920</name>
</gene>
<evidence type="ECO:0000256" key="1">
    <source>
        <dbReference type="SAM" id="MobiDB-lite"/>
    </source>
</evidence>
<feature type="compositionally biased region" description="Low complexity" evidence="1">
    <location>
        <begin position="19"/>
        <end position="37"/>
    </location>
</feature>
<proteinExistence type="predicted"/>
<dbReference type="EMBL" id="CAACVS010000174">
    <property type="protein sequence ID" value="VEU38571.1"/>
    <property type="molecule type" value="Genomic_DNA"/>
</dbReference>
<sequence>MVKISQRTRKDLRSVSERSTTSVPASPSSSFSLAPGSVELSSHLGPFQTMRGKLIRVLTASTEKQKRRR</sequence>
<organism evidence="2 3">
    <name type="scientific">Pseudo-nitzschia multistriata</name>
    <dbReference type="NCBI Taxonomy" id="183589"/>
    <lineage>
        <taxon>Eukaryota</taxon>
        <taxon>Sar</taxon>
        <taxon>Stramenopiles</taxon>
        <taxon>Ochrophyta</taxon>
        <taxon>Bacillariophyta</taxon>
        <taxon>Bacillariophyceae</taxon>
        <taxon>Bacillariophycidae</taxon>
        <taxon>Bacillariales</taxon>
        <taxon>Bacillariaceae</taxon>
        <taxon>Pseudo-nitzschia</taxon>
    </lineage>
</organism>
<protein>
    <submittedName>
        <fullName evidence="2">Uncharacterized protein</fullName>
    </submittedName>
</protein>
<accession>A0A448Z965</accession>
<keyword evidence="3" id="KW-1185">Reference proteome</keyword>
<name>A0A448Z965_9STRA</name>
<evidence type="ECO:0000313" key="2">
    <source>
        <dbReference type="EMBL" id="VEU38571.1"/>
    </source>
</evidence>